<gene>
    <name evidence="3" type="ORF">DFR56_112117</name>
</gene>
<accession>A0A2V3W8U8</accession>
<dbReference type="Proteomes" id="UP000247978">
    <property type="component" value="Unassembled WGS sequence"/>
</dbReference>
<protein>
    <submittedName>
        <fullName evidence="3">Flavin reductase (DIM6/NTAB) family NADH-FMN oxidoreductase RutF</fullName>
    </submittedName>
</protein>
<dbReference type="InterPro" id="IPR050268">
    <property type="entry name" value="NADH-dep_flavin_reductase"/>
</dbReference>
<name>A0A2V3W8U8_9BACI</name>
<dbReference type="GO" id="GO:0006208">
    <property type="term" value="P:pyrimidine nucleobase catabolic process"/>
    <property type="evidence" value="ECO:0007669"/>
    <property type="project" value="TreeGrafter"/>
</dbReference>
<evidence type="ECO:0000313" key="3">
    <source>
        <dbReference type="EMBL" id="PXW85139.1"/>
    </source>
</evidence>
<reference evidence="3 4" key="1">
    <citation type="submission" date="2018-05" db="EMBL/GenBank/DDBJ databases">
        <title>Genomic Encyclopedia of Type Strains, Phase IV (KMG-IV): sequencing the most valuable type-strain genomes for metagenomic binning, comparative biology and taxonomic classification.</title>
        <authorList>
            <person name="Goeker M."/>
        </authorList>
    </citation>
    <scope>NUCLEOTIDE SEQUENCE [LARGE SCALE GENOMIC DNA]</scope>
    <source>
        <strain evidence="3 4">DSM 28556</strain>
    </source>
</reference>
<proteinExistence type="predicted"/>
<dbReference type="OrthoDB" id="9792858at2"/>
<dbReference type="Gene3D" id="2.30.110.10">
    <property type="entry name" value="Electron Transport, Fmn-binding Protein, Chain A"/>
    <property type="match status" value="1"/>
</dbReference>
<evidence type="ECO:0000313" key="4">
    <source>
        <dbReference type="Proteomes" id="UP000247978"/>
    </source>
</evidence>
<dbReference type="SMART" id="SM00903">
    <property type="entry name" value="Flavin_Reduct"/>
    <property type="match status" value="1"/>
</dbReference>
<dbReference type="InterPro" id="IPR002563">
    <property type="entry name" value="Flavin_Rdtase-like_dom"/>
</dbReference>
<dbReference type="GO" id="GO:0042602">
    <property type="term" value="F:riboflavin reductase (NADPH) activity"/>
    <property type="evidence" value="ECO:0007669"/>
    <property type="project" value="TreeGrafter"/>
</dbReference>
<dbReference type="PANTHER" id="PTHR30466">
    <property type="entry name" value="FLAVIN REDUCTASE"/>
    <property type="match status" value="1"/>
</dbReference>
<dbReference type="Pfam" id="PF01613">
    <property type="entry name" value="Flavin_Reduct"/>
    <property type="match status" value="1"/>
</dbReference>
<dbReference type="RefSeq" id="WP_110396398.1">
    <property type="nucleotide sequence ID" value="NZ_JBHUHB010000001.1"/>
</dbReference>
<evidence type="ECO:0000256" key="1">
    <source>
        <dbReference type="ARBA" id="ARBA00023002"/>
    </source>
</evidence>
<comment type="caution">
    <text evidence="3">The sequence shown here is derived from an EMBL/GenBank/DDBJ whole genome shotgun (WGS) entry which is preliminary data.</text>
</comment>
<dbReference type="GO" id="GO:0010181">
    <property type="term" value="F:FMN binding"/>
    <property type="evidence" value="ECO:0007669"/>
    <property type="project" value="InterPro"/>
</dbReference>
<feature type="domain" description="Flavin reductase like" evidence="2">
    <location>
        <begin position="10"/>
        <end position="150"/>
    </location>
</feature>
<evidence type="ECO:0000259" key="2">
    <source>
        <dbReference type="SMART" id="SM00903"/>
    </source>
</evidence>
<dbReference type="InterPro" id="IPR012349">
    <property type="entry name" value="Split_barrel_FMN-bd"/>
</dbReference>
<dbReference type="AlphaFoldDB" id="A0A2V3W8U8"/>
<keyword evidence="4" id="KW-1185">Reference proteome</keyword>
<dbReference type="SUPFAM" id="SSF50475">
    <property type="entry name" value="FMN-binding split barrel"/>
    <property type="match status" value="1"/>
</dbReference>
<dbReference type="PANTHER" id="PTHR30466:SF1">
    <property type="entry name" value="FMN REDUCTASE (NADH) RUTF"/>
    <property type="match status" value="1"/>
</dbReference>
<dbReference type="EMBL" id="QJJQ01000012">
    <property type="protein sequence ID" value="PXW85139.1"/>
    <property type="molecule type" value="Genomic_DNA"/>
</dbReference>
<organism evidence="3 4">
    <name type="scientific">Pseudogracilibacillus auburnensis</name>
    <dbReference type="NCBI Taxonomy" id="1494959"/>
    <lineage>
        <taxon>Bacteria</taxon>
        <taxon>Bacillati</taxon>
        <taxon>Bacillota</taxon>
        <taxon>Bacilli</taxon>
        <taxon>Bacillales</taxon>
        <taxon>Bacillaceae</taxon>
        <taxon>Pseudogracilibacillus</taxon>
    </lineage>
</organism>
<sequence length="154" mass="17459">MEERLFRDAMGKFATGITIVSIHDHGNNIGMTVNAFMSISLNPKLIAISIDERASMYHKLKQTEKFGVSILSEEQKDYSMIFARQKEKDRDIPFFNQDGVPVLENALATLSCKVKEKVKAGDHLIYIAEVTDLAVREGSPVLYFDGNYRKIEKK</sequence>
<keyword evidence="1" id="KW-0560">Oxidoreductase</keyword>